<feature type="compositionally biased region" description="Basic and acidic residues" evidence="3">
    <location>
        <begin position="472"/>
        <end position="488"/>
    </location>
</feature>
<dbReference type="SMART" id="SM00109">
    <property type="entry name" value="C1"/>
    <property type="match status" value="1"/>
</dbReference>
<feature type="compositionally biased region" description="Basic residues" evidence="3">
    <location>
        <begin position="298"/>
        <end position="312"/>
    </location>
</feature>
<dbReference type="Gene3D" id="2.60.40.150">
    <property type="entry name" value="C2 domain"/>
    <property type="match status" value="1"/>
</dbReference>
<dbReference type="Proteomes" id="UP000001593">
    <property type="component" value="Unassembled WGS sequence"/>
</dbReference>
<keyword evidence="1" id="KW-0479">Metal-binding</keyword>
<feature type="compositionally biased region" description="Basic and acidic residues" evidence="3">
    <location>
        <begin position="498"/>
        <end position="527"/>
    </location>
</feature>
<dbReference type="Gene3D" id="3.30.60.20">
    <property type="match status" value="1"/>
</dbReference>
<feature type="compositionally biased region" description="Polar residues" evidence="3">
    <location>
        <begin position="645"/>
        <end position="656"/>
    </location>
</feature>
<dbReference type="OMA" id="GETTECA"/>
<feature type="compositionally biased region" description="Basic and acidic residues" evidence="3">
    <location>
        <begin position="253"/>
        <end position="280"/>
    </location>
</feature>
<feature type="compositionally biased region" description="Basic residues" evidence="3">
    <location>
        <begin position="460"/>
        <end position="471"/>
    </location>
</feature>
<feature type="compositionally biased region" description="Basic and acidic residues" evidence="3">
    <location>
        <begin position="313"/>
        <end position="329"/>
    </location>
</feature>
<dbReference type="Pfam" id="PF00130">
    <property type="entry name" value="C1_1"/>
    <property type="match status" value="1"/>
</dbReference>
<feature type="domain" description="Phorbol-ester/DAG-type" evidence="4">
    <location>
        <begin position="699"/>
        <end position="750"/>
    </location>
</feature>
<dbReference type="CDD" id="cd20831">
    <property type="entry name" value="C1_dGM13116p-like"/>
    <property type="match status" value="1"/>
</dbReference>
<feature type="compositionally biased region" description="Basic and acidic residues" evidence="3">
    <location>
        <begin position="417"/>
        <end position="450"/>
    </location>
</feature>
<protein>
    <recommendedName>
        <fullName evidence="4">Phorbol-ester/DAG-type domain-containing protein</fullName>
    </recommendedName>
</protein>
<feature type="compositionally biased region" description="Basic and acidic residues" evidence="3">
    <location>
        <begin position="382"/>
        <end position="399"/>
    </location>
</feature>
<organism evidence="5 6">
    <name type="scientific">Nematostella vectensis</name>
    <name type="common">Starlet sea anemone</name>
    <dbReference type="NCBI Taxonomy" id="45351"/>
    <lineage>
        <taxon>Eukaryota</taxon>
        <taxon>Metazoa</taxon>
        <taxon>Cnidaria</taxon>
        <taxon>Anthozoa</taxon>
        <taxon>Hexacorallia</taxon>
        <taxon>Actiniaria</taxon>
        <taxon>Edwardsiidae</taxon>
        <taxon>Nematostella</taxon>
    </lineage>
</organism>
<feature type="compositionally biased region" description="Basic residues" evidence="3">
    <location>
        <begin position="356"/>
        <end position="370"/>
    </location>
</feature>
<evidence type="ECO:0000313" key="6">
    <source>
        <dbReference type="Proteomes" id="UP000001593"/>
    </source>
</evidence>
<dbReference type="EMBL" id="DS469915">
    <property type="protein sequence ID" value="EDO31317.1"/>
    <property type="molecule type" value="Genomic_DNA"/>
</dbReference>
<dbReference type="SUPFAM" id="SSF57889">
    <property type="entry name" value="Cysteine-rich domain"/>
    <property type="match status" value="1"/>
</dbReference>
<name>A7SY99_NEMVE</name>
<feature type="compositionally biased region" description="Basic and acidic residues" evidence="3">
    <location>
        <begin position="621"/>
        <end position="630"/>
    </location>
</feature>
<reference evidence="5 6" key="1">
    <citation type="journal article" date="2007" name="Science">
        <title>Sea anemone genome reveals ancestral eumetazoan gene repertoire and genomic organization.</title>
        <authorList>
            <person name="Putnam N.H."/>
            <person name="Srivastava M."/>
            <person name="Hellsten U."/>
            <person name="Dirks B."/>
            <person name="Chapman J."/>
            <person name="Salamov A."/>
            <person name="Terry A."/>
            <person name="Shapiro H."/>
            <person name="Lindquist E."/>
            <person name="Kapitonov V.V."/>
            <person name="Jurka J."/>
            <person name="Genikhovich G."/>
            <person name="Grigoriev I.V."/>
            <person name="Lucas S.M."/>
            <person name="Steele R.E."/>
            <person name="Finnerty J.R."/>
            <person name="Technau U."/>
            <person name="Martindale M.Q."/>
            <person name="Rokhsar D.S."/>
        </authorList>
    </citation>
    <scope>NUCLEOTIDE SEQUENCE [LARGE SCALE GENOMIC DNA]</scope>
    <source>
        <strain evidence="6">CH2 X CH6</strain>
    </source>
</reference>
<evidence type="ECO:0000313" key="5">
    <source>
        <dbReference type="EMBL" id="EDO31317.1"/>
    </source>
</evidence>
<evidence type="ECO:0000259" key="4">
    <source>
        <dbReference type="PROSITE" id="PS50081"/>
    </source>
</evidence>
<dbReference type="PANTHER" id="PTHR21119">
    <property type="entry name" value="C2 DOMAIN-CONTAINING PROTEIN"/>
    <property type="match status" value="1"/>
</dbReference>
<dbReference type="PANTHER" id="PTHR21119:SF5">
    <property type="entry name" value="C2 DOMAIN-CONTAINING PROTEIN"/>
    <property type="match status" value="1"/>
</dbReference>
<dbReference type="InterPro" id="IPR035892">
    <property type="entry name" value="C2_domain_sf"/>
</dbReference>
<dbReference type="InterPro" id="IPR002219">
    <property type="entry name" value="PKC_DAG/PE"/>
</dbReference>
<keyword evidence="2" id="KW-0862">Zinc</keyword>
<gene>
    <name evidence="5" type="ORF">NEMVEDRAFT_v1g248060</name>
</gene>
<evidence type="ECO:0000256" key="2">
    <source>
        <dbReference type="ARBA" id="ARBA00022833"/>
    </source>
</evidence>
<evidence type="ECO:0000256" key="1">
    <source>
        <dbReference type="ARBA" id="ARBA00022723"/>
    </source>
</evidence>
<dbReference type="eggNOG" id="ENOG502QV5U">
    <property type="taxonomic scope" value="Eukaryota"/>
</dbReference>
<evidence type="ECO:0000256" key="3">
    <source>
        <dbReference type="SAM" id="MobiDB-lite"/>
    </source>
</evidence>
<dbReference type="GO" id="GO:0046872">
    <property type="term" value="F:metal ion binding"/>
    <property type="evidence" value="ECO:0007669"/>
    <property type="project" value="UniProtKB-KW"/>
</dbReference>
<dbReference type="PROSITE" id="PS50081">
    <property type="entry name" value="ZF_DAG_PE_2"/>
    <property type="match status" value="1"/>
</dbReference>
<dbReference type="InterPro" id="IPR046349">
    <property type="entry name" value="C1-like_sf"/>
</dbReference>
<dbReference type="AlphaFoldDB" id="A7SY99"/>
<sequence>MRYRKIPPKGQGKAIVLEAKHETGVDSRVPGIEADINSKTRELTIDIYDYERTPSDVNHHMDDHELTQEQDDFLGQVIVPLSTVNRDQTCRLVLPILPRTNKCDYVSGELSLEFDFDKDGKVIDKKLPLVETALAKAQENPVVEDTFIAAESTKAEVEPELESVKLEADTNGPPSSVRSFAAAYSYSLDKRYMETSLDELAFEIEAYEAESRGETKPSDVIDETDEAAERLVTMDPVFETTEVVEEAQEPTPDPEKLQKELCSEEKSDEAKLETVNKTEEVNTSEEPEASGTPEPKLRTKKSFASKFKKRPKSTADMDKREDETGENNRHSYHPGDTIEETGEEGGAGINPEPKSKIRRSFNMKFRRSKKASATEENDEREQENKEKNKVEEEEKKSDNEETTPDPPKSRFGKFKWARKDDKKDEGDSGEHENESEKAEDKNEKPAEPTKEGVPAEAKLSKPRLSKFKKRKADKEHEKVEKKEDKDTSKPLFGKLRKKAGDKETNDGEAKQEEATEIKNEKDGSKEDDKEEEEKSEQIRDKKEDAVVNEDKQELEKQQQAETQATPEKAEKLETLDENAEAEPAREKPTPRLRKFNLKFGRQRPMSMSAFDKQKPGTSANDDTKQDERVRHSYHAGDLSEHAPLSRSQTSLLSYSPNPNSTLIIETSDKGQKTYYHIPQAMAKRGTYEQKGVKYHVYNEHMFRADHLGETTECAVCAKSIIRKPGKQAYRCKDCKMTCHKRCHSQTTVICSSSTIKTLDT</sequence>
<proteinExistence type="predicted"/>
<accession>A7SY99</accession>
<dbReference type="PROSITE" id="PS00479">
    <property type="entry name" value="ZF_DAG_PE_1"/>
    <property type="match status" value="1"/>
</dbReference>
<dbReference type="InterPro" id="IPR039934">
    <property type="entry name" value="C2CD2/C2CD2L"/>
</dbReference>
<dbReference type="InParanoid" id="A7SY99"/>
<keyword evidence="6" id="KW-1185">Reference proteome</keyword>
<feature type="region of interest" description="Disordered" evidence="3">
    <location>
        <begin position="243"/>
        <end position="656"/>
    </location>
</feature>
<dbReference type="HOGENOM" id="CLU_366955_0_0_1"/>
<feature type="compositionally biased region" description="Basic and acidic residues" evidence="3">
    <location>
        <begin position="535"/>
        <end position="558"/>
    </location>
</feature>